<reference evidence="2 3" key="1">
    <citation type="journal article" date="2015" name="Sci. Rep.">
        <title>The genome of Leishmania panamensis: insights into genomics of the L. (Viannia) subgenus.</title>
        <authorList>
            <person name="Llanes A."/>
            <person name="Restrepo C.M."/>
            <person name="Vecchio G.D."/>
            <person name="Anguizola F.J."/>
            <person name="Lleonart R."/>
        </authorList>
    </citation>
    <scope>NUCLEOTIDE SEQUENCE [LARGE SCALE GENOMIC DNA]</scope>
    <source>
        <strain evidence="2 3">MHOM/PA/94/PSC-1</strain>
    </source>
</reference>
<dbReference type="EMBL" id="CP009377">
    <property type="protein sequence ID" value="AIN95908.1"/>
    <property type="molecule type" value="Genomic_DNA"/>
</dbReference>
<dbReference type="VEuPathDB" id="TriTrypDB:LPMP_081000"/>
<dbReference type="FunFam" id="1.20.58.690:FF:000001">
    <property type="entry name" value="MIX protein, putative"/>
    <property type="match status" value="1"/>
</dbReference>
<name>A0A088RJ22_LEIPA</name>
<dbReference type="Proteomes" id="UP000063063">
    <property type="component" value="Chromosome 8"/>
</dbReference>
<keyword evidence="3" id="KW-1185">Reference proteome</keyword>
<dbReference type="GeneID" id="22572562"/>
<accession>A0A088RJ22</accession>
<dbReference type="VEuPathDB" id="TriTrypDB:LPAL13_080013000"/>
<dbReference type="KEGG" id="lpan:LPMP_081000"/>
<protein>
    <submittedName>
        <fullName evidence="2">MIX protein, putative</fullName>
    </submittedName>
</protein>
<dbReference type="eggNOG" id="ENOG502RHQW">
    <property type="taxonomic scope" value="Eukaryota"/>
</dbReference>
<evidence type="ECO:0000313" key="2">
    <source>
        <dbReference type="EMBL" id="AIN95908.1"/>
    </source>
</evidence>
<dbReference type="OrthoDB" id="268637at2759"/>
<dbReference type="RefSeq" id="XP_010704230.1">
    <property type="nucleotide sequence ID" value="XM_010705928.1"/>
</dbReference>
<gene>
    <name evidence="2" type="primary">MIX</name>
    <name evidence="2" type="ORF">LPMP_081000</name>
</gene>
<feature type="domain" description="Mitochondrial membrane-anchored protein" evidence="1">
    <location>
        <begin position="44"/>
        <end position="195"/>
    </location>
</feature>
<proteinExistence type="predicted"/>
<dbReference type="AlphaFoldDB" id="A0A088RJ22"/>
<dbReference type="Gene3D" id="1.20.58.690">
    <property type="match status" value="1"/>
</dbReference>
<evidence type="ECO:0000259" key="1">
    <source>
        <dbReference type="Pfam" id="PF18529"/>
    </source>
</evidence>
<sequence length="195" mass="22312">MFRRTTQRMSSLSSFTGVEIDPYTAKSMFLFGFIASVGFLSVYSVKETKKAGPIELPEELQAQRQRHNDPRRPPWPLLHQRVVLLREGKGAPEDIALMWEQTKHYYPADWLIPLELTQVLKYSSGRYLQTYVADPDEMRKEVLMQLLNVKYGRVSDPNGGRVNKDVEEIISMAIDSLENMDLNPAADTVLVPTHT</sequence>
<organism evidence="2 3">
    <name type="scientific">Leishmania panamensis</name>
    <dbReference type="NCBI Taxonomy" id="5679"/>
    <lineage>
        <taxon>Eukaryota</taxon>
        <taxon>Discoba</taxon>
        <taxon>Euglenozoa</taxon>
        <taxon>Kinetoplastea</taxon>
        <taxon>Metakinetoplastina</taxon>
        <taxon>Trypanosomatida</taxon>
        <taxon>Trypanosomatidae</taxon>
        <taxon>Leishmaniinae</taxon>
        <taxon>Leishmania</taxon>
        <taxon>Leishmania guyanensis species complex</taxon>
    </lineage>
</organism>
<evidence type="ECO:0000313" key="3">
    <source>
        <dbReference type="Proteomes" id="UP000063063"/>
    </source>
</evidence>
<dbReference type="InterPro" id="IPR040571">
    <property type="entry name" value="MIX"/>
</dbReference>
<dbReference type="Pfam" id="PF18529">
    <property type="entry name" value="MIX"/>
    <property type="match status" value="1"/>
</dbReference>